<feature type="transmembrane region" description="Helical" evidence="2">
    <location>
        <begin position="212"/>
        <end position="231"/>
    </location>
</feature>
<keyword evidence="5" id="KW-1185">Reference proteome</keyword>
<evidence type="ECO:0000256" key="1">
    <source>
        <dbReference type="SAM" id="MobiDB-lite"/>
    </source>
</evidence>
<accession>A0AA36J0J3</accession>
<feature type="transmembrane region" description="Helical" evidence="2">
    <location>
        <begin position="595"/>
        <end position="613"/>
    </location>
</feature>
<dbReference type="InterPro" id="IPR049452">
    <property type="entry name" value="Anoctamin_TM"/>
</dbReference>
<gene>
    <name evidence="4" type="ORF">EVOR1521_LOCUS21390</name>
</gene>
<sequence>MSWQGAVQYWAEKAGCAELDFVGSSQFARVWTYSLIYGLVMTIGITVPFRWCASGKAGIKIADEPDGDTEEGGDAAKKKLQETLTGLGEDIKPDKEAAKRHLIRTSATIHGKWMSPLWTPTYRLSEIGGTGTELYFRTLRNFFFIFAYMAGITGPLLAFSMLGTFGPDNGQFLVKTTIGNLGEFVAADLIDPWNRVVRLGCEGTEINKLTGIFGWLDFAAVIVFLVYLLWARFLQIPRCAMADDLEQVTPRDYSVVIEGLPAKVENHKDYERLLKEHLVERLQYTRSRRHSPWELPPVEVEELTIVRDYRGRLHELKDRAHLEQRVRIAEAYVQNGGSTRRLDKLRAQLEKTNTKLGSKLDGDDELPVVRAYAILSCTEDVHNLLFDYRFAKYRLFRLCQFRGRCFQGKAIKVSRAPQPTDIIWENQDIGVMSRVCRQITVLLIFFIILSLSLALIYLTTVASKATSKTSISYLGVPECDPADAGVDLQGQEQYKCLVQEAANWTLAYATETGGDILSCWCTAQGYEALISQEDLRNACAPWFLELAASIGIGTASSMIVTVINLVLQLIIAALAEFERPVSQTALNSSMMKKAFWAQTLNTGFVLFLVNYFAPEFLRNAVLVLQPVGWILFRGPFADITRGWYAIVGVTLLTNMVINMFVPACVTIAKMFANGAMRCWFSRGVAHQAELRELYTNPEFDIKQKYAQLLTTVFVTLMYGAGLPLLYFLAAVFMALQFWADKYNLLWGSKRPPHYDTKMAKEAIESCFYAIPLHCALAILMFGQTCVFPSNPLGGDLADLANQGASYTPGLLQQFLPQITRESTWMFFLLLVLLIVLWVLWLVLWIIGGTASTASDFLVALCCPRWRKSQPSMEEIKEALKRGERTINGHTIDVASTMSWKRARDHIEQTFPPASYSLQAHPEWSTLAPLLWPQSRPPTHRGEANASDSALRSAGQG</sequence>
<feature type="transmembrane region" description="Helical" evidence="2">
    <location>
        <begin position="712"/>
        <end position="739"/>
    </location>
</feature>
<dbReference type="GO" id="GO:0005886">
    <property type="term" value="C:plasma membrane"/>
    <property type="evidence" value="ECO:0007669"/>
    <property type="project" value="TreeGrafter"/>
</dbReference>
<protein>
    <recommendedName>
        <fullName evidence="3">Anoctamin transmembrane domain-containing protein</fullName>
    </recommendedName>
</protein>
<dbReference type="GO" id="GO:0005227">
    <property type="term" value="F:calcium-activated cation channel activity"/>
    <property type="evidence" value="ECO:0007669"/>
    <property type="project" value="InterPro"/>
</dbReference>
<dbReference type="EMBL" id="CAUJNA010003263">
    <property type="protein sequence ID" value="CAJ1397353.1"/>
    <property type="molecule type" value="Genomic_DNA"/>
</dbReference>
<comment type="caution">
    <text evidence="4">The sequence shown here is derived from an EMBL/GenBank/DDBJ whole genome shotgun (WGS) entry which is preliminary data.</text>
</comment>
<name>A0AA36J0J3_9DINO</name>
<reference evidence="4" key="1">
    <citation type="submission" date="2023-08" db="EMBL/GenBank/DDBJ databases">
        <authorList>
            <person name="Chen Y."/>
            <person name="Shah S."/>
            <person name="Dougan E. K."/>
            <person name="Thang M."/>
            <person name="Chan C."/>
        </authorList>
    </citation>
    <scope>NUCLEOTIDE SEQUENCE</scope>
</reference>
<organism evidence="4 5">
    <name type="scientific">Effrenium voratum</name>
    <dbReference type="NCBI Taxonomy" id="2562239"/>
    <lineage>
        <taxon>Eukaryota</taxon>
        <taxon>Sar</taxon>
        <taxon>Alveolata</taxon>
        <taxon>Dinophyceae</taxon>
        <taxon>Suessiales</taxon>
        <taxon>Symbiodiniaceae</taxon>
        <taxon>Effrenium</taxon>
    </lineage>
</organism>
<dbReference type="InterPro" id="IPR045122">
    <property type="entry name" value="Csc1-like"/>
</dbReference>
<feature type="transmembrane region" description="Helical" evidence="2">
    <location>
        <begin position="30"/>
        <end position="51"/>
    </location>
</feature>
<dbReference type="Pfam" id="PF04547">
    <property type="entry name" value="Anoctamin"/>
    <property type="match status" value="1"/>
</dbReference>
<evidence type="ECO:0000313" key="5">
    <source>
        <dbReference type="Proteomes" id="UP001178507"/>
    </source>
</evidence>
<feature type="transmembrane region" description="Helical" evidence="2">
    <location>
        <begin position="643"/>
        <end position="668"/>
    </location>
</feature>
<dbReference type="PANTHER" id="PTHR13018">
    <property type="entry name" value="PROBABLE MEMBRANE PROTEIN DUF221-RELATED"/>
    <property type="match status" value="1"/>
</dbReference>
<dbReference type="AlphaFoldDB" id="A0AA36J0J3"/>
<keyword evidence="2" id="KW-0812">Transmembrane</keyword>
<proteinExistence type="predicted"/>
<feature type="transmembrane region" description="Helical" evidence="2">
    <location>
        <begin position="142"/>
        <end position="165"/>
    </location>
</feature>
<evidence type="ECO:0000259" key="3">
    <source>
        <dbReference type="Pfam" id="PF04547"/>
    </source>
</evidence>
<dbReference type="PANTHER" id="PTHR13018:SF83">
    <property type="entry name" value="RRM DOMAIN-CONTAINING PROTEIN"/>
    <property type="match status" value="1"/>
</dbReference>
<feature type="region of interest" description="Disordered" evidence="1">
    <location>
        <begin position="932"/>
        <end position="956"/>
    </location>
</feature>
<feature type="transmembrane region" description="Helical" evidence="2">
    <location>
        <begin position="550"/>
        <end position="574"/>
    </location>
</feature>
<feature type="transmembrane region" description="Helical" evidence="2">
    <location>
        <begin position="824"/>
        <end position="846"/>
    </location>
</feature>
<feature type="transmembrane region" description="Helical" evidence="2">
    <location>
        <begin position="439"/>
        <end position="458"/>
    </location>
</feature>
<keyword evidence="2" id="KW-1133">Transmembrane helix</keyword>
<evidence type="ECO:0000313" key="4">
    <source>
        <dbReference type="EMBL" id="CAJ1397353.1"/>
    </source>
</evidence>
<dbReference type="Proteomes" id="UP001178507">
    <property type="component" value="Unassembled WGS sequence"/>
</dbReference>
<keyword evidence="2" id="KW-0472">Membrane</keyword>
<evidence type="ECO:0000256" key="2">
    <source>
        <dbReference type="SAM" id="Phobius"/>
    </source>
</evidence>
<feature type="domain" description="Anoctamin transmembrane" evidence="3">
    <location>
        <begin position="434"/>
        <end position="846"/>
    </location>
</feature>